<evidence type="ECO:0000313" key="3">
    <source>
        <dbReference type="EMBL" id="TDO44057.1"/>
    </source>
</evidence>
<dbReference type="NCBIfam" id="TIGR01439">
    <property type="entry name" value="lp_hng_hel_AbrB"/>
    <property type="match status" value="1"/>
</dbReference>
<dbReference type="EMBL" id="SNWQ01000017">
    <property type="protein sequence ID" value="TDO44057.1"/>
    <property type="molecule type" value="Genomic_DNA"/>
</dbReference>
<dbReference type="PROSITE" id="PS51740">
    <property type="entry name" value="SPOVT_ABRB"/>
    <property type="match status" value="1"/>
</dbReference>
<dbReference type="Gene3D" id="2.10.260.10">
    <property type="match status" value="1"/>
</dbReference>
<dbReference type="SMART" id="SM00966">
    <property type="entry name" value="SpoVT_AbrB"/>
    <property type="match status" value="1"/>
</dbReference>
<evidence type="ECO:0000256" key="1">
    <source>
        <dbReference type="PROSITE-ProRule" id="PRU01076"/>
    </source>
</evidence>
<gene>
    <name evidence="3" type="ORF">EV643_11780</name>
</gene>
<dbReference type="RefSeq" id="WP_133803580.1">
    <property type="nucleotide sequence ID" value="NZ_SNWQ01000017.1"/>
</dbReference>
<sequence>MRITSKGQVTIPIDVRQQLGLREGDEVEFIVDGDTARMVRAKSNEPAARRLVARLRGRGSSGMSTDEIMGLLRGED</sequence>
<dbReference type="GO" id="GO:0003677">
    <property type="term" value="F:DNA binding"/>
    <property type="evidence" value="ECO:0007669"/>
    <property type="project" value="UniProtKB-UniRule"/>
</dbReference>
<reference evidence="3 4" key="1">
    <citation type="submission" date="2019-03" db="EMBL/GenBank/DDBJ databases">
        <title>Genomic Encyclopedia of Type Strains, Phase III (KMG-III): the genomes of soil and plant-associated and newly described type strains.</title>
        <authorList>
            <person name="Whitman W."/>
        </authorList>
    </citation>
    <scope>NUCLEOTIDE SEQUENCE [LARGE SCALE GENOMIC DNA]</scope>
    <source>
        <strain evidence="3 4">VKM Ac-2527</strain>
    </source>
</reference>
<organism evidence="3 4">
    <name type="scientific">Kribbella caucasensis</name>
    <dbReference type="NCBI Taxonomy" id="2512215"/>
    <lineage>
        <taxon>Bacteria</taxon>
        <taxon>Bacillati</taxon>
        <taxon>Actinomycetota</taxon>
        <taxon>Actinomycetes</taxon>
        <taxon>Propionibacteriales</taxon>
        <taxon>Kribbellaceae</taxon>
        <taxon>Kribbella</taxon>
    </lineage>
</organism>
<dbReference type="OrthoDB" id="9811597at2"/>
<dbReference type="Pfam" id="PF04014">
    <property type="entry name" value="MazE_antitoxin"/>
    <property type="match status" value="1"/>
</dbReference>
<evidence type="ECO:0000259" key="2">
    <source>
        <dbReference type="PROSITE" id="PS51740"/>
    </source>
</evidence>
<keyword evidence="4" id="KW-1185">Reference proteome</keyword>
<name>A0A4R6K584_9ACTN</name>
<dbReference type="AlphaFoldDB" id="A0A4R6K584"/>
<keyword evidence="1" id="KW-0238">DNA-binding</keyword>
<dbReference type="Proteomes" id="UP000295388">
    <property type="component" value="Unassembled WGS sequence"/>
</dbReference>
<dbReference type="InterPro" id="IPR037914">
    <property type="entry name" value="SpoVT-AbrB_sf"/>
</dbReference>
<dbReference type="SUPFAM" id="SSF89447">
    <property type="entry name" value="AbrB/MazE/MraZ-like"/>
    <property type="match status" value="1"/>
</dbReference>
<protein>
    <submittedName>
        <fullName evidence="3">AbrB family looped-hinge helix DNA binding protein</fullName>
    </submittedName>
</protein>
<proteinExistence type="predicted"/>
<dbReference type="InterPro" id="IPR007159">
    <property type="entry name" value="SpoVT-AbrB_dom"/>
</dbReference>
<accession>A0A4R6K584</accession>
<evidence type="ECO:0000313" key="4">
    <source>
        <dbReference type="Proteomes" id="UP000295388"/>
    </source>
</evidence>
<feature type="domain" description="SpoVT-AbrB" evidence="2">
    <location>
        <begin position="1"/>
        <end position="44"/>
    </location>
</feature>
<comment type="caution">
    <text evidence="3">The sequence shown here is derived from an EMBL/GenBank/DDBJ whole genome shotgun (WGS) entry which is preliminary data.</text>
</comment>